<dbReference type="AlphaFoldDB" id="A0A392PYZ6"/>
<dbReference type="EMBL" id="LXQA010105176">
    <property type="protein sequence ID" value="MCI17373.1"/>
    <property type="molecule type" value="Genomic_DNA"/>
</dbReference>
<comment type="caution">
    <text evidence="1">The sequence shown here is derived from an EMBL/GenBank/DDBJ whole genome shotgun (WGS) entry which is preliminary data.</text>
</comment>
<keyword evidence="2" id="KW-1185">Reference proteome</keyword>
<reference evidence="1 2" key="1">
    <citation type="journal article" date="2018" name="Front. Plant Sci.">
        <title>Red Clover (Trifolium pratense) and Zigzag Clover (T. medium) - A Picture of Genomic Similarities and Differences.</title>
        <authorList>
            <person name="Dluhosova J."/>
            <person name="Istvanek J."/>
            <person name="Nedelnik J."/>
            <person name="Repkova J."/>
        </authorList>
    </citation>
    <scope>NUCLEOTIDE SEQUENCE [LARGE SCALE GENOMIC DNA]</scope>
    <source>
        <strain evidence="2">cv. 10/8</strain>
        <tissue evidence="1">Leaf</tissue>
    </source>
</reference>
<accession>A0A392PYZ6</accession>
<evidence type="ECO:0000313" key="1">
    <source>
        <dbReference type="EMBL" id="MCI17373.1"/>
    </source>
</evidence>
<proteinExistence type="predicted"/>
<evidence type="ECO:0000313" key="2">
    <source>
        <dbReference type="Proteomes" id="UP000265520"/>
    </source>
</evidence>
<name>A0A392PYZ6_9FABA</name>
<organism evidence="1 2">
    <name type="scientific">Trifolium medium</name>
    <dbReference type="NCBI Taxonomy" id="97028"/>
    <lineage>
        <taxon>Eukaryota</taxon>
        <taxon>Viridiplantae</taxon>
        <taxon>Streptophyta</taxon>
        <taxon>Embryophyta</taxon>
        <taxon>Tracheophyta</taxon>
        <taxon>Spermatophyta</taxon>
        <taxon>Magnoliopsida</taxon>
        <taxon>eudicotyledons</taxon>
        <taxon>Gunneridae</taxon>
        <taxon>Pentapetalae</taxon>
        <taxon>rosids</taxon>
        <taxon>fabids</taxon>
        <taxon>Fabales</taxon>
        <taxon>Fabaceae</taxon>
        <taxon>Papilionoideae</taxon>
        <taxon>50 kb inversion clade</taxon>
        <taxon>NPAAA clade</taxon>
        <taxon>Hologalegina</taxon>
        <taxon>IRL clade</taxon>
        <taxon>Trifolieae</taxon>
        <taxon>Trifolium</taxon>
    </lineage>
</organism>
<sequence length="71" mass="8132">CEGVCYYAKLAAHYYVKLTTRYWSIPNLEEVEEELPSELEGDFSGQFEPETVLATRTVKQGTENVIQVMVQ</sequence>
<protein>
    <submittedName>
        <fullName evidence="1">Uncharacterized protein</fullName>
    </submittedName>
</protein>
<feature type="non-terminal residue" evidence="1">
    <location>
        <position position="1"/>
    </location>
</feature>
<dbReference type="Proteomes" id="UP000265520">
    <property type="component" value="Unassembled WGS sequence"/>
</dbReference>